<dbReference type="Proteomes" id="UP000649617">
    <property type="component" value="Unassembled WGS sequence"/>
</dbReference>
<dbReference type="InterPro" id="IPR002110">
    <property type="entry name" value="Ankyrin_rpt"/>
</dbReference>
<dbReference type="SUPFAM" id="SSF48403">
    <property type="entry name" value="Ankyrin repeat"/>
    <property type="match status" value="1"/>
</dbReference>
<dbReference type="Gene3D" id="1.25.40.20">
    <property type="entry name" value="Ankyrin repeat-containing domain"/>
    <property type="match status" value="1"/>
</dbReference>
<evidence type="ECO:0000313" key="6">
    <source>
        <dbReference type="Proteomes" id="UP000649617"/>
    </source>
</evidence>
<feature type="compositionally biased region" description="Basic residues" evidence="4">
    <location>
        <begin position="293"/>
        <end position="302"/>
    </location>
</feature>
<dbReference type="Pfam" id="PF12796">
    <property type="entry name" value="Ank_2"/>
    <property type="match status" value="1"/>
</dbReference>
<proteinExistence type="predicted"/>
<protein>
    <submittedName>
        <fullName evidence="5">Rps6 protein</fullName>
    </submittedName>
</protein>
<feature type="region of interest" description="Disordered" evidence="4">
    <location>
        <begin position="345"/>
        <end position="383"/>
    </location>
</feature>
<gene>
    <name evidence="5" type="primary">rps6</name>
    <name evidence="5" type="ORF">SPIL2461_LOCUS21741</name>
</gene>
<feature type="repeat" description="ANK" evidence="3">
    <location>
        <begin position="42"/>
        <end position="73"/>
    </location>
</feature>
<dbReference type="OrthoDB" id="440732at2759"/>
<keyword evidence="2 3" id="KW-0040">ANK repeat</keyword>
<feature type="compositionally biased region" description="Basic and acidic residues" evidence="4">
    <location>
        <begin position="355"/>
        <end position="369"/>
    </location>
</feature>
<dbReference type="PANTHER" id="PTHR24198">
    <property type="entry name" value="ANKYRIN REPEAT AND PROTEIN KINASE DOMAIN-CONTAINING PROTEIN"/>
    <property type="match status" value="1"/>
</dbReference>
<accession>A0A812XVC3</accession>
<evidence type="ECO:0000256" key="2">
    <source>
        <dbReference type="ARBA" id="ARBA00023043"/>
    </source>
</evidence>
<dbReference type="InterPro" id="IPR036770">
    <property type="entry name" value="Ankyrin_rpt-contain_sf"/>
</dbReference>
<sequence length="383" mass="43937">MTSTPLHQAILLGDLEAVKSLLQRKSEAPRIVNLPDLLLERPLHVAARSGGEHVRSMTRALIAARADLNLQNKLGETPLDYAAYWQMEHALVGEFRKERHCKQVARILCKAGGVRKTTCLNNQHWNDLFQKWIKLKGNVEEIVSSTSGEDASVHTRKRERERLPAKAARARVFPTRTARTDREAPTKASAMKSNQYRSLPRQGIIRLDALLPYRKFFSNCFRDGRRLAQLVEELISGRWPVLDTEFLRLRCVLVDGRLFCRDVHRLWCLKAYQDHLQDIVFVNVNISSEKKATRIRRRRRKRSSDLEQDATTGIRRPGGRQRRQETAQKDDVIVVDEKMLSCSAASSQMRKAAKRAKETQSRAMKDPDGWKPMLHLRGGPTRP</sequence>
<feature type="region of interest" description="Disordered" evidence="4">
    <location>
        <begin position="292"/>
        <end position="328"/>
    </location>
</feature>
<dbReference type="PANTHER" id="PTHR24198:SF165">
    <property type="entry name" value="ANKYRIN REPEAT-CONTAINING PROTEIN-RELATED"/>
    <property type="match status" value="1"/>
</dbReference>
<dbReference type="EMBL" id="CAJNIZ010046541">
    <property type="protein sequence ID" value="CAE7750890.1"/>
    <property type="molecule type" value="Genomic_DNA"/>
</dbReference>
<evidence type="ECO:0000313" key="5">
    <source>
        <dbReference type="EMBL" id="CAE7750890.1"/>
    </source>
</evidence>
<name>A0A812XVC3_SYMPI</name>
<reference evidence="5" key="1">
    <citation type="submission" date="2021-02" db="EMBL/GenBank/DDBJ databases">
        <authorList>
            <person name="Dougan E. K."/>
            <person name="Rhodes N."/>
            <person name="Thang M."/>
            <person name="Chan C."/>
        </authorList>
    </citation>
    <scope>NUCLEOTIDE SEQUENCE</scope>
</reference>
<organism evidence="5 6">
    <name type="scientific">Symbiodinium pilosum</name>
    <name type="common">Dinoflagellate</name>
    <dbReference type="NCBI Taxonomy" id="2952"/>
    <lineage>
        <taxon>Eukaryota</taxon>
        <taxon>Sar</taxon>
        <taxon>Alveolata</taxon>
        <taxon>Dinophyceae</taxon>
        <taxon>Suessiales</taxon>
        <taxon>Symbiodiniaceae</taxon>
        <taxon>Symbiodinium</taxon>
    </lineage>
</organism>
<comment type="caution">
    <text evidence="5">The sequence shown here is derived from an EMBL/GenBank/DDBJ whole genome shotgun (WGS) entry which is preliminary data.</text>
</comment>
<keyword evidence="1" id="KW-0677">Repeat</keyword>
<dbReference type="AlphaFoldDB" id="A0A812XVC3"/>
<keyword evidence="6" id="KW-1185">Reference proteome</keyword>
<evidence type="ECO:0000256" key="3">
    <source>
        <dbReference type="PROSITE-ProRule" id="PRU00023"/>
    </source>
</evidence>
<evidence type="ECO:0000256" key="4">
    <source>
        <dbReference type="SAM" id="MobiDB-lite"/>
    </source>
</evidence>
<dbReference type="PROSITE" id="PS50088">
    <property type="entry name" value="ANK_REPEAT"/>
    <property type="match status" value="1"/>
</dbReference>
<evidence type="ECO:0000256" key="1">
    <source>
        <dbReference type="ARBA" id="ARBA00022737"/>
    </source>
</evidence>